<protein>
    <submittedName>
        <fullName evidence="1">Uncharacterized protein</fullName>
    </submittedName>
</protein>
<name>A0A9P5N730_9AGAM</name>
<dbReference type="Proteomes" id="UP000759537">
    <property type="component" value="Unassembled WGS sequence"/>
</dbReference>
<comment type="caution">
    <text evidence="1">The sequence shown here is derived from an EMBL/GenBank/DDBJ whole genome shotgun (WGS) entry which is preliminary data.</text>
</comment>
<reference evidence="1" key="1">
    <citation type="submission" date="2019-10" db="EMBL/GenBank/DDBJ databases">
        <authorList>
            <consortium name="DOE Joint Genome Institute"/>
            <person name="Kuo A."/>
            <person name="Miyauchi S."/>
            <person name="Kiss E."/>
            <person name="Drula E."/>
            <person name="Kohler A."/>
            <person name="Sanchez-Garcia M."/>
            <person name="Andreopoulos B."/>
            <person name="Barry K.W."/>
            <person name="Bonito G."/>
            <person name="Buee M."/>
            <person name="Carver A."/>
            <person name="Chen C."/>
            <person name="Cichocki N."/>
            <person name="Clum A."/>
            <person name="Culley D."/>
            <person name="Crous P.W."/>
            <person name="Fauchery L."/>
            <person name="Girlanda M."/>
            <person name="Hayes R."/>
            <person name="Keri Z."/>
            <person name="LaButti K."/>
            <person name="Lipzen A."/>
            <person name="Lombard V."/>
            <person name="Magnuson J."/>
            <person name="Maillard F."/>
            <person name="Morin E."/>
            <person name="Murat C."/>
            <person name="Nolan M."/>
            <person name="Ohm R."/>
            <person name="Pangilinan J."/>
            <person name="Pereira M."/>
            <person name="Perotto S."/>
            <person name="Peter M."/>
            <person name="Riley R."/>
            <person name="Sitrit Y."/>
            <person name="Stielow B."/>
            <person name="Szollosi G."/>
            <person name="Zifcakova L."/>
            <person name="Stursova M."/>
            <person name="Spatafora J.W."/>
            <person name="Tedersoo L."/>
            <person name="Vaario L.-M."/>
            <person name="Yamada A."/>
            <person name="Yan M."/>
            <person name="Wang P."/>
            <person name="Xu J."/>
            <person name="Bruns T."/>
            <person name="Baldrian P."/>
            <person name="Vilgalys R."/>
            <person name="Henrissat B."/>
            <person name="Grigoriev I.V."/>
            <person name="Hibbett D."/>
            <person name="Nagy L.G."/>
            <person name="Martin F.M."/>
        </authorList>
    </citation>
    <scope>NUCLEOTIDE SEQUENCE</scope>
    <source>
        <strain evidence="1">Prilba</strain>
    </source>
</reference>
<dbReference type="OrthoDB" id="3258581at2759"/>
<evidence type="ECO:0000313" key="1">
    <source>
        <dbReference type="EMBL" id="KAF8487466.1"/>
    </source>
</evidence>
<dbReference type="EMBL" id="WHVB01000001">
    <property type="protein sequence ID" value="KAF8487466.1"/>
    <property type="molecule type" value="Genomic_DNA"/>
</dbReference>
<dbReference type="AlphaFoldDB" id="A0A9P5N730"/>
<reference evidence="1" key="2">
    <citation type="journal article" date="2020" name="Nat. Commun.">
        <title>Large-scale genome sequencing of mycorrhizal fungi provides insights into the early evolution of symbiotic traits.</title>
        <authorList>
            <person name="Miyauchi S."/>
            <person name="Kiss E."/>
            <person name="Kuo A."/>
            <person name="Drula E."/>
            <person name="Kohler A."/>
            <person name="Sanchez-Garcia M."/>
            <person name="Morin E."/>
            <person name="Andreopoulos B."/>
            <person name="Barry K.W."/>
            <person name="Bonito G."/>
            <person name="Buee M."/>
            <person name="Carver A."/>
            <person name="Chen C."/>
            <person name="Cichocki N."/>
            <person name="Clum A."/>
            <person name="Culley D."/>
            <person name="Crous P.W."/>
            <person name="Fauchery L."/>
            <person name="Girlanda M."/>
            <person name="Hayes R.D."/>
            <person name="Keri Z."/>
            <person name="LaButti K."/>
            <person name="Lipzen A."/>
            <person name="Lombard V."/>
            <person name="Magnuson J."/>
            <person name="Maillard F."/>
            <person name="Murat C."/>
            <person name="Nolan M."/>
            <person name="Ohm R.A."/>
            <person name="Pangilinan J."/>
            <person name="Pereira M.F."/>
            <person name="Perotto S."/>
            <person name="Peter M."/>
            <person name="Pfister S."/>
            <person name="Riley R."/>
            <person name="Sitrit Y."/>
            <person name="Stielow J.B."/>
            <person name="Szollosi G."/>
            <person name="Zifcakova L."/>
            <person name="Stursova M."/>
            <person name="Spatafora J.W."/>
            <person name="Tedersoo L."/>
            <person name="Vaario L.M."/>
            <person name="Yamada A."/>
            <person name="Yan M."/>
            <person name="Wang P."/>
            <person name="Xu J."/>
            <person name="Bruns T."/>
            <person name="Baldrian P."/>
            <person name="Vilgalys R."/>
            <person name="Dunand C."/>
            <person name="Henrissat B."/>
            <person name="Grigoriev I.V."/>
            <person name="Hibbett D."/>
            <person name="Nagy L.G."/>
            <person name="Martin F.M."/>
        </authorList>
    </citation>
    <scope>NUCLEOTIDE SEQUENCE</scope>
    <source>
        <strain evidence="1">Prilba</strain>
    </source>
</reference>
<organism evidence="1 2">
    <name type="scientific">Russula ochroleuca</name>
    <dbReference type="NCBI Taxonomy" id="152965"/>
    <lineage>
        <taxon>Eukaryota</taxon>
        <taxon>Fungi</taxon>
        <taxon>Dikarya</taxon>
        <taxon>Basidiomycota</taxon>
        <taxon>Agaricomycotina</taxon>
        <taxon>Agaricomycetes</taxon>
        <taxon>Russulales</taxon>
        <taxon>Russulaceae</taxon>
        <taxon>Russula</taxon>
    </lineage>
</organism>
<feature type="non-terminal residue" evidence="1">
    <location>
        <position position="188"/>
    </location>
</feature>
<evidence type="ECO:0000313" key="2">
    <source>
        <dbReference type="Proteomes" id="UP000759537"/>
    </source>
</evidence>
<sequence length="188" mass="21216">MAAPSSSTSFDEEHFLNILGEAYRNQAMELIKICRVFSMVFSLSQGAENISKQDAELSEVLEACDDALTCAARAGKKRSQIVDGLIKMVTWKLHEYERAFHRRDHGSILGVGDRMEDAMYKDRKESGGERLFRLKAHRTGAEEESSRVVQFHLLGSITDTQPIRVSQVLTSGSNESEILWNFSRYPPD</sequence>
<accession>A0A9P5N730</accession>
<proteinExistence type="predicted"/>
<gene>
    <name evidence="1" type="ORF">DFH94DRAFT_841787</name>
</gene>
<keyword evidence="2" id="KW-1185">Reference proteome</keyword>